<dbReference type="Proteomes" id="UP000009047">
    <property type="component" value="Chromosome"/>
</dbReference>
<reference evidence="1 2" key="1">
    <citation type="journal article" date="2010" name="Stand. Genomic Sci.">
        <title>Complete genome sequence of Desulfarculus baarsii type strain (2st14).</title>
        <authorList>
            <person name="Sun H."/>
            <person name="Spring S."/>
            <person name="Lapidus A."/>
            <person name="Davenport K."/>
            <person name="Del Rio T.G."/>
            <person name="Tice H."/>
            <person name="Nolan M."/>
            <person name="Copeland A."/>
            <person name="Cheng J.F."/>
            <person name="Lucas S."/>
            <person name="Tapia R."/>
            <person name="Goodwin L."/>
            <person name="Pitluck S."/>
            <person name="Ivanova N."/>
            <person name="Pagani I."/>
            <person name="Mavromatis K."/>
            <person name="Ovchinnikova G."/>
            <person name="Pati A."/>
            <person name="Chen A."/>
            <person name="Palaniappan K."/>
            <person name="Hauser L."/>
            <person name="Chang Y.J."/>
            <person name="Jeffries C.D."/>
            <person name="Detter J.C."/>
            <person name="Han C."/>
            <person name="Rohde M."/>
            <person name="Brambilla E."/>
            <person name="Goker M."/>
            <person name="Woyke T."/>
            <person name="Bristow J."/>
            <person name="Eisen J.A."/>
            <person name="Markowitz V."/>
            <person name="Hugenholtz P."/>
            <person name="Kyrpides N.C."/>
            <person name="Klenk H.P."/>
            <person name="Land M."/>
        </authorList>
    </citation>
    <scope>NUCLEOTIDE SEQUENCE [LARGE SCALE GENOMIC DNA]</scope>
    <source>
        <strain evidence="2">ATCC 33931 / DSM 2075 / LMG 7858 / VKM B-1802 / 2st14</strain>
    </source>
</reference>
<dbReference type="KEGG" id="dbr:Deba_1590"/>
<evidence type="ECO:0000313" key="1">
    <source>
        <dbReference type="EMBL" id="ADK84958.1"/>
    </source>
</evidence>
<name>E1QHB5_DESB2</name>
<dbReference type="eggNOG" id="ENOG502ZX4T">
    <property type="taxonomic scope" value="Bacteria"/>
</dbReference>
<accession>E1QHB5</accession>
<keyword evidence="2" id="KW-1185">Reference proteome</keyword>
<dbReference type="STRING" id="644282.Deba_1590"/>
<dbReference type="AlphaFoldDB" id="E1QHB5"/>
<protein>
    <submittedName>
        <fullName evidence="1">Uncharacterized protein</fullName>
    </submittedName>
</protein>
<dbReference type="EMBL" id="CP002085">
    <property type="protein sequence ID" value="ADK84958.1"/>
    <property type="molecule type" value="Genomic_DNA"/>
</dbReference>
<evidence type="ECO:0000313" key="2">
    <source>
        <dbReference type="Proteomes" id="UP000009047"/>
    </source>
</evidence>
<dbReference type="HOGENOM" id="CLU_2080973_0_0_7"/>
<gene>
    <name evidence="1" type="ordered locus">Deba_1590</name>
</gene>
<dbReference type="RefSeq" id="WP_013258411.1">
    <property type="nucleotide sequence ID" value="NC_014365.1"/>
</dbReference>
<sequence>MSDHNATIYQNSGFEREIKGGRGPWIERTYAKGATAIAAGLVCAIGAADGLAAPYDPANADLDQVKGVALADSAAEAASVNLLVLGTVNRGALKVGAAAPTTAQLLALEDRHIYAVG</sequence>
<organism evidence="1 2">
    <name type="scientific">Desulfarculus baarsii (strain ATCC 33931 / DSM 2075 / LMG 7858 / VKM B-1802 / 2st14)</name>
    <dbReference type="NCBI Taxonomy" id="644282"/>
    <lineage>
        <taxon>Bacteria</taxon>
        <taxon>Pseudomonadati</taxon>
        <taxon>Thermodesulfobacteriota</taxon>
        <taxon>Desulfarculia</taxon>
        <taxon>Desulfarculales</taxon>
        <taxon>Desulfarculaceae</taxon>
        <taxon>Desulfarculus</taxon>
    </lineage>
</organism>
<proteinExistence type="predicted"/>